<reference evidence="1" key="2">
    <citation type="submission" date="2023-08" db="EMBL/GenBank/DDBJ databases">
        <title>The Comparative Genomic Analysis of Yersiniaceae from Polar Regions.</title>
        <authorList>
            <person name="Goncharov A."/>
            <person name="Aslanov B."/>
            <person name="Kolodzhieva V."/>
            <person name="Azarov D."/>
            <person name="Mochov A."/>
            <person name="Lebedeva E."/>
        </authorList>
    </citation>
    <scope>NUCLEOTIDE SEQUENCE</scope>
    <source>
        <strain evidence="1">Vf</strain>
    </source>
</reference>
<reference evidence="2 3" key="1">
    <citation type="submission" date="2018-12" db="EMBL/GenBank/DDBJ databases">
        <authorList>
            <consortium name="Pathogen Informatics"/>
        </authorList>
    </citation>
    <scope>NUCLEOTIDE SEQUENCE [LARGE SCALE GENOMIC DNA]</scope>
    <source>
        <strain evidence="2 3">NCTC13193</strain>
    </source>
</reference>
<dbReference type="Proteomes" id="UP000270487">
    <property type="component" value="Chromosome"/>
</dbReference>
<evidence type="ECO:0000313" key="2">
    <source>
        <dbReference type="EMBL" id="VEI68114.1"/>
    </source>
</evidence>
<dbReference type="Proteomes" id="UP001224622">
    <property type="component" value="Unassembled WGS sequence"/>
</dbReference>
<dbReference type="EMBL" id="LR134492">
    <property type="protein sequence ID" value="VEI68114.1"/>
    <property type="molecule type" value="Genomic_DNA"/>
</dbReference>
<dbReference type="EMBL" id="JAVIGA010000048">
    <property type="protein sequence ID" value="MDQ9130013.1"/>
    <property type="molecule type" value="Genomic_DNA"/>
</dbReference>
<dbReference type="PANTHER" id="PTHR36154:SF1">
    <property type="entry name" value="DNA-BINDING TRANSCRIPTIONAL ACTIVATOR ALPA"/>
    <property type="match status" value="1"/>
</dbReference>
<gene>
    <name evidence="2" type="ORF">NCTC13193_02197</name>
    <name evidence="1" type="ORF">RDT67_26775</name>
</gene>
<organism evidence="2 3">
    <name type="scientific">Serratia fonticola</name>
    <dbReference type="NCBI Taxonomy" id="47917"/>
    <lineage>
        <taxon>Bacteria</taxon>
        <taxon>Pseudomonadati</taxon>
        <taxon>Pseudomonadota</taxon>
        <taxon>Gammaproteobacteria</taxon>
        <taxon>Enterobacterales</taxon>
        <taxon>Yersiniaceae</taxon>
        <taxon>Serratia</taxon>
    </lineage>
</organism>
<dbReference type="PANTHER" id="PTHR36154">
    <property type="entry name" value="DNA-BINDING TRANSCRIPTIONAL ACTIVATOR ALPA"/>
    <property type="match status" value="1"/>
</dbReference>
<dbReference type="AlphaFoldDB" id="A0A448SK63"/>
<dbReference type="RefSeq" id="WP_141131861.1">
    <property type="nucleotide sequence ID" value="NZ_CAMISM010000001.1"/>
</dbReference>
<evidence type="ECO:0000313" key="1">
    <source>
        <dbReference type="EMBL" id="MDQ9130013.1"/>
    </source>
</evidence>
<dbReference type="InterPro" id="IPR052931">
    <property type="entry name" value="Prophage_regulatory_activator"/>
</dbReference>
<sequence>MPNILRIQIVAKKVGMSVSSVRNRLNPKSKYYDPTFPKPFCLGLTGKGAVGWDEDEVDRWIESRKAKRDLAA</sequence>
<evidence type="ECO:0000313" key="3">
    <source>
        <dbReference type="Proteomes" id="UP000270487"/>
    </source>
</evidence>
<dbReference type="Pfam" id="PF05930">
    <property type="entry name" value="Phage_AlpA"/>
    <property type="match status" value="1"/>
</dbReference>
<proteinExistence type="predicted"/>
<name>A0A448SK63_SERFO</name>
<dbReference type="InterPro" id="IPR010260">
    <property type="entry name" value="AlpA"/>
</dbReference>
<protein>
    <submittedName>
        <fullName evidence="1">AlpA family phage regulatory protein</fullName>
    </submittedName>
    <submittedName>
        <fullName evidence="2">Predicted transcriptional regulator</fullName>
    </submittedName>
</protein>
<accession>A0A448SK63</accession>